<dbReference type="SUPFAM" id="SSF52540">
    <property type="entry name" value="P-loop containing nucleoside triphosphate hydrolases"/>
    <property type="match status" value="1"/>
</dbReference>
<dbReference type="EMBL" id="BEYU01000100">
    <property type="protein sequence ID" value="GBG31547.1"/>
    <property type="molecule type" value="Genomic_DNA"/>
</dbReference>
<dbReference type="OrthoDB" id="411451at2759"/>
<proteinExistence type="predicted"/>
<comment type="caution">
    <text evidence="6">The sequence shown here is derived from an EMBL/GenBank/DDBJ whole genome shotgun (WGS) entry which is preliminary data.</text>
</comment>
<feature type="binding site" evidence="3">
    <location>
        <position position="677"/>
    </location>
    <ligand>
        <name>3'-phosphoadenylyl sulfate</name>
        <dbReference type="ChEBI" id="CHEBI:58339"/>
    </ligand>
</feature>
<dbReference type="Pfam" id="PF00685">
    <property type="entry name" value="Sulfotransfer_1"/>
    <property type="match status" value="1"/>
</dbReference>
<accession>A0A2R5GKY5</accession>
<organism evidence="6 7">
    <name type="scientific">Hondaea fermentalgiana</name>
    <dbReference type="NCBI Taxonomy" id="2315210"/>
    <lineage>
        <taxon>Eukaryota</taxon>
        <taxon>Sar</taxon>
        <taxon>Stramenopiles</taxon>
        <taxon>Bigyra</taxon>
        <taxon>Labyrinthulomycetes</taxon>
        <taxon>Thraustochytrida</taxon>
        <taxon>Thraustochytriidae</taxon>
        <taxon>Hondaea</taxon>
    </lineage>
</organism>
<evidence type="ECO:0000256" key="2">
    <source>
        <dbReference type="ARBA" id="ARBA00023180"/>
    </source>
</evidence>
<protein>
    <submittedName>
        <fullName evidence="6">Heparan sulfate glucosamine 3-O-sulfotransferase 3A1</fullName>
    </submittedName>
</protein>
<dbReference type="AlphaFoldDB" id="A0A2R5GKY5"/>
<dbReference type="InterPro" id="IPR000863">
    <property type="entry name" value="Sulfotransferase_dom"/>
</dbReference>
<dbReference type="GO" id="GO:0008146">
    <property type="term" value="F:sulfotransferase activity"/>
    <property type="evidence" value="ECO:0007669"/>
    <property type="project" value="InterPro"/>
</dbReference>
<keyword evidence="1 6" id="KW-0808">Transferase</keyword>
<evidence type="ECO:0000256" key="1">
    <source>
        <dbReference type="ARBA" id="ARBA00022679"/>
    </source>
</evidence>
<feature type="compositionally biased region" description="Basic and acidic residues" evidence="4">
    <location>
        <begin position="16"/>
        <end position="27"/>
    </location>
</feature>
<feature type="region of interest" description="Disordered" evidence="4">
    <location>
        <begin position="116"/>
        <end position="144"/>
    </location>
</feature>
<dbReference type="PANTHER" id="PTHR10605">
    <property type="entry name" value="HEPARAN SULFATE SULFOTRANSFERASE"/>
    <property type="match status" value="1"/>
</dbReference>
<name>A0A2R5GKY5_9STRA</name>
<feature type="binding site" evidence="3">
    <location>
        <position position="685"/>
    </location>
    <ligand>
        <name>3'-phosphoadenylyl sulfate</name>
        <dbReference type="ChEBI" id="CHEBI:58339"/>
    </ligand>
</feature>
<evidence type="ECO:0000256" key="4">
    <source>
        <dbReference type="SAM" id="MobiDB-lite"/>
    </source>
</evidence>
<feature type="region of interest" description="Disordered" evidence="4">
    <location>
        <begin position="1"/>
        <end position="61"/>
    </location>
</feature>
<evidence type="ECO:0000259" key="5">
    <source>
        <dbReference type="Pfam" id="PF00685"/>
    </source>
</evidence>
<keyword evidence="2" id="KW-0325">Glycoprotein</keyword>
<evidence type="ECO:0000256" key="3">
    <source>
        <dbReference type="PIRSR" id="PIRSR637359-2"/>
    </source>
</evidence>
<gene>
    <name evidence="6" type="ORF">FCC1311_077712</name>
</gene>
<feature type="compositionally biased region" description="Basic and acidic residues" evidence="4">
    <location>
        <begin position="42"/>
        <end position="51"/>
    </location>
</feature>
<reference evidence="6 7" key="1">
    <citation type="submission" date="2017-12" db="EMBL/GenBank/DDBJ databases">
        <title>Sequencing, de novo assembly and annotation of complete genome of a new Thraustochytrid species, strain FCC1311.</title>
        <authorList>
            <person name="Sedici K."/>
            <person name="Godart F."/>
            <person name="Aiese Cigliano R."/>
            <person name="Sanseverino W."/>
            <person name="Barakat M."/>
            <person name="Ortet P."/>
            <person name="Marechal E."/>
            <person name="Cagnac O."/>
            <person name="Amato A."/>
        </authorList>
    </citation>
    <scope>NUCLEOTIDE SEQUENCE [LARGE SCALE GENOMIC DNA]</scope>
</reference>
<dbReference type="InParanoid" id="A0A2R5GKY5"/>
<dbReference type="PANTHER" id="PTHR10605:SF56">
    <property type="entry name" value="BIFUNCTIONAL HEPARAN SULFATE N-DEACETYLASE_N-SULFOTRANSFERASE"/>
    <property type="match status" value="1"/>
</dbReference>
<keyword evidence="7" id="KW-1185">Reference proteome</keyword>
<evidence type="ECO:0000313" key="6">
    <source>
        <dbReference type="EMBL" id="GBG31547.1"/>
    </source>
</evidence>
<dbReference type="InterPro" id="IPR037359">
    <property type="entry name" value="NST/OST"/>
</dbReference>
<dbReference type="Gene3D" id="3.40.50.300">
    <property type="entry name" value="P-loop containing nucleotide triphosphate hydrolases"/>
    <property type="match status" value="2"/>
</dbReference>
<feature type="compositionally biased region" description="Acidic residues" evidence="4">
    <location>
        <begin position="28"/>
        <end position="41"/>
    </location>
</feature>
<feature type="domain" description="Sulfotransferase" evidence="5">
    <location>
        <begin position="667"/>
        <end position="800"/>
    </location>
</feature>
<dbReference type="InterPro" id="IPR027417">
    <property type="entry name" value="P-loop_NTPase"/>
</dbReference>
<sequence>MASLRARRAAQEDEEGARILDGDRSAFDDDEFTDDDDDDDDNRGREPKEAEAGFLRSPTSSAASQNQWKWRGRALLGTLVILMLFAFNYQREVVDVKSWVGSAESLRAPFDAADEIHDNSRADTEGSVGEGLTSPSAGGEGDIRRRCPAGSKISLIYPHVNKAGGRTVEATFGALEELAKGTRLKSVSMAPRSKTHTFSLFTYHRTYPALAKLKGCSPSPGKAAMQCESTGPSECVRWAFTLRDPLSRMLSSFYTMTGRGEPDLRGRRPINKRSPVQGGTGAFGDSHFYCKPGSRAAAEMQRADFTIEEWTRLSDEEREACSFAFNIHTKYLAPIESGGPEAQLATAKERLEQMAWFGILEHWTESLQLFSYVLGTDLVHYATLFNLNKYDKSLSPHARAVLEKHNALDIELYKFAVDLFERRIARMRRDRLDPFFKPYTFTCDKETICWNKFSEEAPWPLDVTPEGLAKHFSSVGEAKELQLCTAKRGCWRDDVEAPFHEHAEQTVPTEQEASEIAANVPAPGSSTAEALESETCLASVLILGARKGGTTSLYTYLSAHPRFYGVKLEGGPTDGELRVLERFKPGRNNPPPARVRQKYNQAFVHELASSFATPGAASASGDADSDAVTAPWLKEILRGEALTGESSVANGPGCLVPRLVAAACGVNPRMRLVYLVRNPVSRIVSNIKMRHRLLPKKYTDSLETSVLDDLHTVQGLMPSEPEWWKRDNIPCLFRLDVQNTVWSSMYIVHLSRWQQIFPKEQLLVLKSEDMFTNPAATLRKTLAFVGLDSSVMDIEAVVSESFNSAPEQSPASVSQIDTPLSDEVTAELQSFFVPFNEALQAEFGIDVSTWN</sequence>
<evidence type="ECO:0000313" key="7">
    <source>
        <dbReference type="Proteomes" id="UP000241890"/>
    </source>
</evidence>
<dbReference type="Proteomes" id="UP000241890">
    <property type="component" value="Unassembled WGS sequence"/>
</dbReference>